<evidence type="ECO:0000313" key="1">
    <source>
        <dbReference type="EMBL" id="MCL6272304.1"/>
    </source>
</evidence>
<reference evidence="1 2" key="1">
    <citation type="submission" date="2022-05" db="EMBL/GenBank/DDBJ databases">
        <authorList>
            <person name="Park J.-S."/>
        </authorList>
    </citation>
    <scope>NUCLEOTIDE SEQUENCE [LARGE SCALE GENOMIC DNA]</scope>
    <source>
        <strain evidence="1 2">2012CJ34-2</strain>
    </source>
</reference>
<dbReference type="RefSeq" id="WP_249702000.1">
    <property type="nucleotide sequence ID" value="NZ_JAMFLX010000114.1"/>
</dbReference>
<accession>A0ABT0PLP4</accession>
<evidence type="ECO:0000313" key="2">
    <source>
        <dbReference type="Proteomes" id="UP001203338"/>
    </source>
</evidence>
<protein>
    <submittedName>
        <fullName evidence="1">Uncharacterized protein</fullName>
    </submittedName>
</protein>
<dbReference type="Proteomes" id="UP001203338">
    <property type="component" value="Unassembled WGS sequence"/>
</dbReference>
<gene>
    <name evidence="1" type="ORF">M3P05_20520</name>
</gene>
<proteinExistence type="predicted"/>
<dbReference type="EMBL" id="JAMFLX010000114">
    <property type="protein sequence ID" value="MCL6272304.1"/>
    <property type="molecule type" value="Genomic_DNA"/>
</dbReference>
<keyword evidence="2" id="KW-1185">Reference proteome</keyword>
<name>A0ABT0PLP4_9GAMM</name>
<sequence length="262" mass="29889">MNFEKLLDTARIDFTDCIIEQDSGTRLSHNFDINPSEFLSFSKSDIKDKSKKGLVNALSNAKRAIDSQIDKIFMSFGYTPKNFPKHLIKFIDFFTDATTNKDAPIKLRIINAFGMAPSGLVSQVRTLRNKLEHDFSVPEYSEVKQSIEIAELFIAATDKKLMDFWGFEITDMKHKEKAEEGKLSGIYISEDISSPALNVRYKSPFSDEDIRIIIKPEDPAHPILMRMCISHDQFEEFQDSLIALLKFCGQKIPEHKVCAIPI</sequence>
<organism evidence="1 2">
    <name type="scientific">Parendozoicomonas callyspongiae</name>
    <dbReference type="NCBI Taxonomy" id="2942213"/>
    <lineage>
        <taxon>Bacteria</taxon>
        <taxon>Pseudomonadati</taxon>
        <taxon>Pseudomonadota</taxon>
        <taxon>Gammaproteobacteria</taxon>
        <taxon>Oceanospirillales</taxon>
        <taxon>Endozoicomonadaceae</taxon>
        <taxon>Parendozoicomonas</taxon>
    </lineage>
</organism>
<comment type="caution">
    <text evidence="1">The sequence shown here is derived from an EMBL/GenBank/DDBJ whole genome shotgun (WGS) entry which is preliminary data.</text>
</comment>